<dbReference type="Proteomes" id="UP001221898">
    <property type="component" value="Unassembled WGS sequence"/>
</dbReference>
<organism evidence="2 3">
    <name type="scientific">Aldrovandia affinis</name>
    <dbReference type="NCBI Taxonomy" id="143900"/>
    <lineage>
        <taxon>Eukaryota</taxon>
        <taxon>Metazoa</taxon>
        <taxon>Chordata</taxon>
        <taxon>Craniata</taxon>
        <taxon>Vertebrata</taxon>
        <taxon>Euteleostomi</taxon>
        <taxon>Actinopterygii</taxon>
        <taxon>Neopterygii</taxon>
        <taxon>Teleostei</taxon>
        <taxon>Notacanthiformes</taxon>
        <taxon>Halosauridae</taxon>
        <taxon>Aldrovandia</taxon>
    </lineage>
</organism>
<evidence type="ECO:0000313" key="2">
    <source>
        <dbReference type="EMBL" id="KAJ8407795.1"/>
    </source>
</evidence>
<evidence type="ECO:0000256" key="1">
    <source>
        <dbReference type="SAM" id="MobiDB-lite"/>
    </source>
</evidence>
<feature type="region of interest" description="Disordered" evidence="1">
    <location>
        <begin position="47"/>
        <end position="71"/>
    </location>
</feature>
<proteinExistence type="predicted"/>
<name>A0AAD7SS51_9TELE</name>
<dbReference type="EMBL" id="JAINUG010000037">
    <property type="protein sequence ID" value="KAJ8407795.1"/>
    <property type="molecule type" value="Genomic_DNA"/>
</dbReference>
<protein>
    <submittedName>
        <fullName evidence="2">Uncharacterized protein</fullName>
    </submittedName>
</protein>
<keyword evidence="3" id="KW-1185">Reference proteome</keyword>
<comment type="caution">
    <text evidence="2">The sequence shown here is derived from an EMBL/GenBank/DDBJ whole genome shotgun (WGS) entry which is preliminary data.</text>
</comment>
<dbReference type="AlphaFoldDB" id="A0AAD7SS51"/>
<accession>A0AAD7SS51</accession>
<evidence type="ECO:0000313" key="3">
    <source>
        <dbReference type="Proteomes" id="UP001221898"/>
    </source>
</evidence>
<gene>
    <name evidence="2" type="ORF">AAFF_G00268390</name>
</gene>
<feature type="compositionally biased region" description="Polar residues" evidence="1">
    <location>
        <begin position="60"/>
        <end position="71"/>
    </location>
</feature>
<sequence length="71" mass="7780">MARQAQSADTLSLLVPSAVWSPDLSPVCPRSWAGSLECLLSPRPYRSQPNRSFHPAESCNRATPSPTLEQE</sequence>
<reference evidence="2" key="1">
    <citation type="journal article" date="2023" name="Science">
        <title>Genome structures resolve the early diversification of teleost fishes.</title>
        <authorList>
            <person name="Parey E."/>
            <person name="Louis A."/>
            <person name="Montfort J."/>
            <person name="Bouchez O."/>
            <person name="Roques C."/>
            <person name="Iampietro C."/>
            <person name="Lluch J."/>
            <person name="Castinel A."/>
            <person name="Donnadieu C."/>
            <person name="Desvignes T."/>
            <person name="Floi Bucao C."/>
            <person name="Jouanno E."/>
            <person name="Wen M."/>
            <person name="Mejri S."/>
            <person name="Dirks R."/>
            <person name="Jansen H."/>
            <person name="Henkel C."/>
            <person name="Chen W.J."/>
            <person name="Zahm M."/>
            <person name="Cabau C."/>
            <person name="Klopp C."/>
            <person name="Thompson A.W."/>
            <person name="Robinson-Rechavi M."/>
            <person name="Braasch I."/>
            <person name="Lecointre G."/>
            <person name="Bobe J."/>
            <person name="Postlethwait J.H."/>
            <person name="Berthelot C."/>
            <person name="Roest Crollius H."/>
            <person name="Guiguen Y."/>
        </authorList>
    </citation>
    <scope>NUCLEOTIDE SEQUENCE</scope>
    <source>
        <strain evidence="2">NC1722</strain>
    </source>
</reference>